<organism evidence="1 2">
    <name type="scientific">Pseudomonas poae</name>
    <dbReference type="NCBI Taxonomy" id="200451"/>
    <lineage>
        <taxon>Bacteria</taxon>
        <taxon>Pseudomonadati</taxon>
        <taxon>Pseudomonadota</taxon>
        <taxon>Gammaproteobacteria</taxon>
        <taxon>Pseudomonadales</taxon>
        <taxon>Pseudomonadaceae</taxon>
        <taxon>Pseudomonas</taxon>
    </lineage>
</organism>
<gene>
    <name evidence="1" type="ORF">BK648_11680</name>
</gene>
<proteinExistence type="predicted"/>
<reference evidence="1 2" key="1">
    <citation type="submission" date="2016-10" db="EMBL/GenBank/DDBJ databases">
        <title>Comparative genome analysis of multiple Pseudomonas spp. focuses on biocontrol and plant growth promoting traits.</title>
        <authorList>
            <person name="Tao X.-Y."/>
            <person name="Taylor C.G."/>
        </authorList>
    </citation>
    <scope>NUCLEOTIDE SEQUENCE [LARGE SCALE GENOMIC DNA]</scope>
    <source>
        <strain evidence="1 2">29G9</strain>
    </source>
</reference>
<protein>
    <submittedName>
        <fullName evidence="1">Uncharacterized protein</fullName>
    </submittedName>
</protein>
<comment type="caution">
    <text evidence="1">The sequence shown here is derived from an EMBL/GenBank/DDBJ whole genome shotgun (WGS) entry which is preliminary data.</text>
</comment>
<accession>A0A423F5B6</accession>
<dbReference type="Proteomes" id="UP000284656">
    <property type="component" value="Unassembled WGS sequence"/>
</dbReference>
<dbReference type="EMBL" id="MOAY01000040">
    <property type="protein sequence ID" value="ROM49848.1"/>
    <property type="molecule type" value="Genomic_DNA"/>
</dbReference>
<name>A0A423F5B6_9PSED</name>
<sequence length="64" mass="7019">MSGKKPASASPEELVAENVPRNEMIISLSKGDILVQPDGTQRTVIYKAWRENNFGAYDAVVLVN</sequence>
<evidence type="ECO:0000313" key="2">
    <source>
        <dbReference type="Proteomes" id="UP000284656"/>
    </source>
</evidence>
<dbReference type="AlphaFoldDB" id="A0A423F5B6"/>
<dbReference type="RefSeq" id="WP_123716171.1">
    <property type="nucleotide sequence ID" value="NZ_MOAY01000040.1"/>
</dbReference>
<evidence type="ECO:0000313" key="1">
    <source>
        <dbReference type="EMBL" id="ROM49848.1"/>
    </source>
</evidence>